<comment type="subcellular location">
    <subcellularLocation>
        <location evidence="1">Membrane</location>
        <topology evidence="1">Multi-pass membrane protein</topology>
    </subcellularLocation>
</comment>
<feature type="domain" description="Cation efflux protein transmembrane" evidence="8">
    <location>
        <begin position="20"/>
        <end position="210"/>
    </location>
</feature>
<dbReference type="NCBIfam" id="TIGR01297">
    <property type="entry name" value="CDF"/>
    <property type="match status" value="1"/>
</dbReference>
<dbReference type="AlphaFoldDB" id="A0A412FW65"/>
<evidence type="ECO:0000313" key="10">
    <source>
        <dbReference type="EMBL" id="RGR72386.1"/>
    </source>
</evidence>
<comment type="similarity">
    <text evidence="2">Belongs to the cation diffusion facilitator (CDF) transporter (TC 2.A.4) family.</text>
</comment>
<keyword evidence="6 7" id="KW-0472">Membrane</keyword>
<dbReference type="EMBL" id="QRUP01000015">
    <property type="protein sequence ID" value="RGR72386.1"/>
    <property type="molecule type" value="Genomic_DNA"/>
</dbReference>
<dbReference type="InterPro" id="IPR058533">
    <property type="entry name" value="Cation_efflux_TM"/>
</dbReference>
<dbReference type="GeneID" id="83016132"/>
<feature type="transmembrane region" description="Helical" evidence="7">
    <location>
        <begin position="14"/>
        <end position="35"/>
    </location>
</feature>
<dbReference type="PANTHER" id="PTHR43840">
    <property type="entry name" value="MITOCHONDRIAL METAL TRANSPORTER 1-RELATED"/>
    <property type="match status" value="1"/>
</dbReference>
<dbReference type="InterPro" id="IPR050291">
    <property type="entry name" value="CDF_Transporter"/>
</dbReference>
<dbReference type="RefSeq" id="WP_117895433.1">
    <property type="nucleotide sequence ID" value="NZ_CABJCV010000015.1"/>
</dbReference>
<dbReference type="SUPFAM" id="SSF160240">
    <property type="entry name" value="Cation efflux protein cytoplasmic domain-like"/>
    <property type="match status" value="1"/>
</dbReference>
<evidence type="ECO:0000313" key="11">
    <source>
        <dbReference type="Proteomes" id="UP000284178"/>
    </source>
</evidence>
<evidence type="ECO:0000256" key="2">
    <source>
        <dbReference type="ARBA" id="ARBA00008114"/>
    </source>
</evidence>
<dbReference type="PANTHER" id="PTHR43840:SF15">
    <property type="entry name" value="MITOCHONDRIAL METAL TRANSPORTER 1-RELATED"/>
    <property type="match status" value="1"/>
</dbReference>
<accession>A0A412FW65</accession>
<feature type="transmembrane region" description="Helical" evidence="7">
    <location>
        <begin position="87"/>
        <end position="108"/>
    </location>
</feature>
<dbReference type="InterPro" id="IPR002524">
    <property type="entry name" value="Cation_efflux"/>
</dbReference>
<keyword evidence="3" id="KW-0813">Transport</keyword>
<dbReference type="Proteomes" id="UP000284178">
    <property type="component" value="Unassembled WGS sequence"/>
</dbReference>
<dbReference type="Gene3D" id="1.20.1510.10">
    <property type="entry name" value="Cation efflux protein transmembrane domain"/>
    <property type="match status" value="1"/>
</dbReference>
<dbReference type="SUPFAM" id="SSF161111">
    <property type="entry name" value="Cation efflux protein transmembrane domain-like"/>
    <property type="match status" value="1"/>
</dbReference>
<evidence type="ECO:0000256" key="3">
    <source>
        <dbReference type="ARBA" id="ARBA00022448"/>
    </source>
</evidence>
<sequence length="298" mass="31879">MTEKSHFSDAAEKLALNVSLASFLMNLLLSVFKLFAGIAGHSQAMISDAVHSASDCASTVVVMIGVHCGHRQADANHPFGHERLESAASLILAVMLGITGVGVGVSAIRTLCHPAALQVPGKAALMMAVVSILVKEGQYWWTRWAALTVDSDALMADAWHHRSDALSSVGALIGIGGARKGWLWMDPAVGLIICVLILAVAVKLFCQSLNKMIDQSCDTKALHAIAETILSQHGVVTIDTLRTRIFGNRIYVELEIGVDAQLPLVDAHAIAENVHQAVEETIPRVKHCAVHVNPVQKE</sequence>
<dbReference type="InterPro" id="IPR027470">
    <property type="entry name" value="Cation_efflux_CTD"/>
</dbReference>
<dbReference type="GO" id="GO:0016020">
    <property type="term" value="C:membrane"/>
    <property type="evidence" value="ECO:0007669"/>
    <property type="project" value="UniProtKB-SubCell"/>
</dbReference>
<dbReference type="InterPro" id="IPR036837">
    <property type="entry name" value="Cation_efflux_CTD_sf"/>
</dbReference>
<gene>
    <name evidence="10" type="ORF">DWY25_12080</name>
</gene>
<dbReference type="InterPro" id="IPR027469">
    <property type="entry name" value="Cation_efflux_TMD_sf"/>
</dbReference>
<feature type="transmembrane region" description="Helical" evidence="7">
    <location>
        <begin position="188"/>
        <end position="206"/>
    </location>
</feature>
<proteinExistence type="inferred from homology"/>
<comment type="caution">
    <text evidence="10">The sequence shown here is derived from an EMBL/GenBank/DDBJ whole genome shotgun (WGS) entry which is preliminary data.</text>
</comment>
<name>A0A412FW65_9FIRM</name>
<keyword evidence="5 7" id="KW-1133">Transmembrane helix</keyword>
<evidence type="ECO:0000256" key="7">
    <source>
        <dbReference type="SAM" id="Phobius"/>
    </source>
</evidence>
<keyword evidence="11" id="KW-1185">Reference proteome</keyword>
<evidence type="ECO:0000256" key="1">
    <source>
        <dbReference type="ARBA" id="ARBA00004141"/>
    </source>
</evidence>
<dbReference type="Pfam" id="PF01545">
    <property type="entry name" value="Cation_efflux"/>
    <property type="match status" value="1"/>
</dbReference>
<dbReference type="Pfam" id="PF16916">
    <property type="entry name" value="ZT_dimer"/>
    <property type="match status" value="1"/>
</dbReference>
<evidence type="ECO:0000256" key="5">
    <source>
        <dbReference type="ARBA" id="ARBA00022989"/>
    </source>
</evidence>
<dbReference type="Gene3D" id="3.30.70.1350">
    <property type="entry name" value="Cation efflux protein, cytoplasmic domain"/>
    <property type="match status" value="1"/>
</dbReference>
<organism evidence="10 11">
    <name type="scientific">Holdemania filiformis</name>
    <dbReference type="NCBI Taxonomy" id="61171"/>
    <lineage>
        <taxon>Bacteria</taxon>
        <taxon>Bacillati</taxon>
        <taxon>Bacillota</taxon>
        <taxon>Erysipelotrichia</taxon>
        <taxon>Erysipelotrichales</taxon>
        <taxon>Erysipelotrichaceae</taxon>
        <taxon>Holdemania</taxon>
    </lineage>
</organism>
<reference evidence="10 11" key="1">
    <citation type="submission" date="2018-08" db="EMBL/GenBank/DDBJ databases">
        <title>A genome reference for cultivated species of the human gut microbiota.</title>
        <authorList>
            <person name="Zou Y."/>
            <person name="Xue W."/>
            <person name="Luo G."/>
        </authorList>
    </citation>
    <scope>NUCLEOTIDE SEQUENCE [LARGE SCALE GENOMIC DNA]</scope>
    <source>
        <strain evidence="10 11">AF24-29</strain>
    </source>
</reference>
<evidence type="ECO:0000259" key="8">
    <source>
        <dbReference type="Pfam" id="PF01545"/>
    </source>
</evidence>
<evidence type="ECO:0000256" key="6">
    <source>
        <dbReference type="ARBA" id="ARBA00023136"/>
    </source>
</evidence>
<protein>
    <submittedName>
        <fullName evidence="10">Cation transporter</fullName>
    </submittedName>
</protein>
<evidence type="ECO:0000256" key="4">
    <source>
        <dbReference type="ARBA" id="ARBA00022692"/>
    </source>
</evidence>
<keyword evidence="4 7" id="KW-0812">Transmembrane</keyword>
<dbReference type="FunFam" id="1.20.1510.10:FF:000006">
    <property type="entry name" value="Divalent cation efflux transporter"/>
    <property type="match status" value="1"/>
</dbReference>
<feature type="domain" description="Cation efflux protein cytoplasmic" evidence="9">
    <location>
        <begin position="220"/>
        <end position="294"/>
    </location>
</feature>
<dbReference type="GO" id="GO:0008324">
    <property type="term" value="F:monoatomic cation transmembrane transporter activity"/>
    <property type="evidence" value="ECO:0007669"/>
    <property type="project" value="InterPro"/>
</dbReference>
<evidence type="ECO:0000259" key="9">
    <source>
        <dbReference type="Pfam" id="PF16916"/>
    </source>
</evidence>